<feature type="compositionally biased region" description="Acidic residues" evidence="12">
    <location>
        <begin position="317"/>
        <end position="338"/>
    </location>
</feature>
<keyword evidence="5" id="KW-0808">Transferase</keyword>
<dbReference type="GO" id="GO:0007200">
    <property type="term" value="P:phospholipase C-activating G protein-coupled receptor signaling pathway"/>
    <property type="evidence" value="ECO:0007669"/>
    <property type="project" value="TreeGrafter"/>
</dbReference>
<evidence type="ECO:0000256" key="3">
    <source>
        <dbReference type="ARBA" id="ARBA00022490"/>
    </source>
</evidence>
<dbReference type="SMART" id="SM00109">
    <property type="entry name" value="C1"/>
    <property type="match status" value="2"/>
</dbReference>
<protein>
    <recommendedName>
        <fullName evidence="13">Phorbol-ester/DAG-type domain-containing protein</fullName>
    </recommendedName>
</protein>
<feature type="compositionally biased region" description="Basic and acidic residues" evidence="12">
    <location>
        <begin position="521"/>
        <end position="534"/>
    </location>
</feature>
<feature type="compositionally biased region" description="Basic and acidic residues" evidence="12">
    <location>
        <begin position="304"/>
        <end position="316"/>
    </location>
</feature>
<dbReference type="CDD" id="cd20795">
    <property type="entry name" value="C1_PKD_rpt1"/>
    <property type="match status" value="1"/>
</dbReference>
<keyword evidence="3" id="KW-0963">Cytoplasm</keyword>
<feature type="compositionally biased region" description="Gly residues" evidence="12">
    <location>
        <begin position="458"/>
        <end position="467"/>
    </location>
</feature>
<evidence type="ECO:0000256" key="7">
    <source>
        <dbReference type="ARBA" id="ARBA00022737"/>
    </source>
</evidence>
<feature type="domain" description="Phorbol-ester/DAG-type" evidence="13">
    <location>
        <begin position="802"/>
        <end position="853"/>
    </location>
</feature>
<sequence length="977" mass="107521">MGTESQGSTVFAELRPVSFSPPRRVVPPVQSNGLSNTTEANPDAFLTSIRVSPSYKKPSASLLEDWTDDEEPEGIQENRDLVTSIPEDGLFDFNEPASGSRRSSGRKRKLVRRVVDALEEPFEEEDVEDSGDEWRMSEGDEEEEEDEAGSPPLKRRGTDMDMPDITSSPSSVKFNPRALPLAERVAEILATNSSLRRAGSSSSRYRPPTPPPDEAGSPPLKRRGTDMDMPDITSSPSSVKFNPRALPLAERVAEILATNSSLRRAGSSSSRYRPPTPPPVEFMRSKRTPRKSILKPPEMSGIRRSAENRVRFRAEAAEETEASAAEVPEEEEEEDSTEEPLPKETAFVTTRPPAPLVQAARRLRAPTEAEKRRDRLFRRHAPPLNEPNVRTSTTRVSQMSSAAQSVLQKQLEELLTPARLKSEEEGLTPRRRVRRKRSDTTVTFFGGKARNPKRRRGGGASMRGRGGVQYIVPHEEYEHESEYGSEYDGQNEGAQRPEEEYEYEEQTHGAQNGTGAEDEAGEVKEEEAGVEKALGRRRLIGPRSSSHSKLLPYSPVLPADSCLINCDIQSVSPAPWRMPRPSSSPTVSPLRSGSGGGSVSPSLTRSSSDSKDVAKKLTFYFQIGLVRDVVSTDPSQLTLRTLKELACSFIASKFPDNGLVRLQERLHLFIHDSNSPHVLVYINSAAEVVEDALVEIVLSAAIPPEETASQMRPHQVSIHSYRSPTFCDYCGDMLFGLVKQGVQCDGCGKNFHKRCLPKDSAYSEADSSKSQVTSASVSVRLGPPEGRRRGERSGRAASLRIPHTWEVHSFAKPTFCNACKKLLVGFLKQGLQCRDCKLNVHKKVCPQNIIQDCSVGENNGMAKSPTVESFGAATSSTGSFLGVPRFGGRSPSGRRSEGETTEEDDLSDSELGAGTLEAPSPAGDGSREPVLVDARESSNIPLQRIVQSVRHTKKKASQVLKEGWMVHFTNREKEVKR</sequence>
<dbReference type="AlphaFoldDB" id="A0A7R8WC34"/>
<name>A0A7R8WC34_9CRUS</name>
<keyword evidence="4" id="KW-0723">Serine/threonine-protein kinase</keyword>
<dbReference type="PROSITE" id="PS50081">
    <property type="entry name" value="ZF_DAG_PE_2"/>
    <property type="match status" value="2"/>
</dbReference>
<feature type="compositionally biased region" description="Basic and acidic residues" evidence="12">
    <location>
        <begin position="473"/>
        <end position="482"/>
    </location>
</feature>
<evidence type="ECO:0000313" key="14">
    <source>
        <dbReference type="EMBL" id="CAD7226104.1"/>
    </source>
</evidence>
<feature type="compositionally biased region" description="Basic residues" evidence="12">
    <location>
        <begin position="103"/>
        <end position="112"/>
    </location>
</feature>
<evidence type="ECO:0000256" key="10">
    <source>
        <dbReference type="ARBA" id="ARBA00022833"/>
    </source>
</evidence>
<feature type="region of interest" description="Disordered" evidence="12">
    <location>
        <begin position="191"/>
        <end position="243"/>
    </location>
</feature>
<dbReference type="PANTHER" id="PTHR22968:SF24">
    <property type="entry name" value="SERINE_THREONINE-PROTEIN KINASE"/>
    <property type="match status" value="1"/>
</dbReference>
<feature type="compositionally biased region" description="Polar residues" evidence="12">
    <location>
        <begin position="388"/>
        <end position="404"/>
    </location>
</feature>
<feature type="compositionally biased region" description="Acidic residues" evidence="12">
    <location>
        <begin position="117"/>
        <end position="131"/>
    </location>
</feature>
<dbReference type="GO" id="GO:0016020">
    <property type="term" value="C:membrane"/>
    <property type="evidence" value="ECO:0007669"/>
    <property type="project" value="UniProtKB-SubCell"/>
</dbReference>
<dbReference type="Pfam" id="PF25525">
    <property type="entry name" value="Ubiquitin_PRKD1_N"/>
    <property type="match status" value="1"/>
</dbReference>
<feature type="compositionally biased region" description="Low complexity" evidence="12">
    <location>
        <begin position="768"/>
        <end position="784"/>
    </location>
</feature>
<keyword evidence="9" id="KW-0418">Kinase</keyword>
<feature type="region of interest" description="Disordered" evidence="12">
    <location>
        <begin position="57"/>
        <end position="177"/>
    </location>
</feature>
<dbReference type="GO" id="GO:0004674">
    <property type="term" value="F:protein serine/threonine kinase activity"/>
    <property type="evidence" value="ECO:0007669"/>
    <property type="project" value="UniProtKB-KW"/>
</dbReference>
<comment type="subcellular location">
    <subcellularLocation>
        <location evidence="2">Cytoplasm</location>
    </subcellularLocation>
    <subcellularLocation>
        <location evidence="1">Membrane</location>
    </subcellularLocation>
</comment>
<feature type="domain" description="Phorbol-ester/DAG-type" evidence="13">
    <location>
        <begin position="713"/>
        <end position="763"/>
    </location>
</feature>
<feature type="region of interest" description="Disordered" evidence="12">
    <location>
        <begin position="868"/>
        <end position="935"/>
    </location>
</feature>
<dbReference type="InterPro" id="IPR002219">
    <property type="entry name" value="PKC_DAG/PE"/>
</dbReference>
<feature type="compositionally biased region" description="Acidic residues" evidence="12">
    <location>
        <begin position="139"/>
        <end position="148"/>
    </location>
</feature>
<evidence type="ECO:0000256" key="12">
    <source>
        <dbReference type="SAM" id="MobiDB-lite"/>
    </source>
</evidence>
<feature type="compositionally biased region" description="Basic and acidic residues" evidence="12">
    <location>
        <begin position="785"/>
        <end position="794"/>
    </location>
</feature>
<proteinExistence type="predicted"/>
<evidence type="ECO:0000259" key="13">
    <source>
        <dbReference type="PROSITE" id="PS50081"/>
    </source>
</evidence>
<feature type="region of interest" description="Disordered" evidence="12">
    <location>
        <begin position="766"/>
        <end position="797"/>
    </location>
</feature>
<dbReference type="FunFam" id="3.30.60.20:FF:000021">
    <property type="entry name" value="Serine/threonine-protein kinase"/>
    <property type="match status" value="1"/>
</dbReference>
<dbReference type="Pfam" id="PF00130">
    <property type="entry name" value="C1_1"/>
    <property type="match status" value="2"/>
</dbReference>
<keyword evidence="7" id="KW-0677">Repeat</keyword>
<dbReference type="InterPro" id="IPR057764">
    <property type="entry name" value="Ubiquitin_PRKD1-3_N"/>
</dbReference>
<evidence type="ECO:0000256" key="1">
    <source>
        <dbReference type="ARBA" id="ARBA00004370"/>
    </source>
</evidence>
<dbReference type="SUPFAM" id="SSF57889">
    <property type="entry name" value="Cysteine-rich domain"/>
    <property type="match status" value="2"/>
</dbReference>
<organism evidence="14">
    <name type="scientific">Cyprideis torosa</name>
    <dbReference type="NCBI Taxonomy" id="163714"/>
    <lineage>
        <taxon>Eukaryota</taxon>
        <taxon>Metazoa</taxon>
        <taxon>Ecdysozoa</taxon>
        <taxon>Arthropoda</taxon>
        <taxon>Crustacea</taxon>
        <taxon>Oligostraca</taxon>
        <taxon>Ostracoda</taxon>
        <taxon>Podocopa</taxon>
        <taxon>Podocopida</taxon>
        <taxon>Cytherocopina</taxon>
        <taxon>Cytheroidea</taxon>
        <taxon>Cytherideidae</taxon>
        <taxon>Cyprideis</taxon>
    </lineage>
</organism>
<reference evidence="14" key="1">
    <citation type="submission" date="2020-11" db="EMBL/GenBank/DDBJ databases">
        <authorList>
            <person name="Tran Van P."/>
        </authorList>
    </citation>
    <scope>NUCLEOTIDE SEQUENCE</scope>
</reference>
<evidence type="ECO:0000256" key="9">
    <source>
        <dbReference type="ARBA" id="ARBA00022777"/>
    </source>
</evidence>
<dbReference type="GO" id="GO:0008270">
    <property type="term" value="F:zinc ion binding"/>
    <property type="evidence" value="ECO:0007669"/>
    <property type="project" value="UniProtKB-KW"/>
</dbReference>
<dbReference type="InterPro" id="IPR046349">
    <property type="entry name" value="C1-like_sf"/>
</dbReference>
<keyword evidence="11" id="KW-0472">Membrane</keyword>
<evidence type="ECO:0000256" key="8">
    <source>
        <dbReference type="ARBA" id="ARBA00022771"/>
    </source>
</evidence>
<dbReference type="OrthoDB" id="10252171at2759"/>
<feature type="compositionally biased region" description="Low complexity" evidence="12">
    <location>
        <begin position="15"/>
        <end position="31"/>
    </location>
</feature>
<keyword evidence="10" id="KW-0862">Zinc</keyword>
<feature type="compositionally biased region" description="Low complexity" evidence="12">
    <location>
        <begin position="884"/>
        <end position="893"/>
    </location>
</feature>
<feature type="compositionally biased region" description="Low complexity" evidence="12">
    <location>
        <begin position="260"/>
        <end position="273"/>
    </location>
</feature>
<evidence type="ECO:0000256" key="5">
    <source>
        <dbReference type="ARBA" id="ARBA00022679"/>
    </source>
</evidence>
<evidence type="ECO:0000256" key="2">
    <source>
        <dbReference type="ARBA" id="ARBA00004496"/>
    </source>
</evidence>
<keyword evidence="8" id="KW-0863">Zinc-finger</keyword>
<feature type="region of interest" description="Disordered" evidence="12">
    <location>
        <begin position="1"/>
        <end position="40"/>
    </location>
</feature>
<accession>A0A7R8WC34</accession>
<gene>
    <name evidence="14" type="ORF">CTOB1V02_LOCUS4029</name>
</gene>
<dbReference type="GO" id="GO:0035556">
    <property type="term" value="P:intracellular signal transduction"/>
    <property type="evidence" value="ECO:0007669"/>
    <property type="project" value="TreeGrafter"/>
</dbReference>
<dbReference type="GO" id="GO:0005829">
    <property type="term" value="C:cytosol"/>
    <property type="evidence" value="ECO:0007669"/>
    <property type="project" value="TreeGrafter"/>
</dbReference>
<evidence type="ECO:0000256" key="4">
    <source>
        <dbReference type="ARBA" id="ARBA00022527"/>
    </source>
</evidence>
<feature type="compositionally biased region" description="Acidic residues" evidence="12">
    <location>
        <begin position="899"/>
        <end position="908"/>
    </location>
</feature>
<evidence type="ECO:0000256" key="6">
    <source>
        <dbReference type="ARBA" id="ARBA00022723"/>
    </source>
</evidence>
<feature type="region of interest" description="Disordered" evidence="12">
    <location>
        <begin position="259"/>
        <end position="404"/>
    </location>
</feature>
<keyword evidence="6" id="KW-0479">Metal-binding</keyword>
<feature type="compositionally biased region" description="Low complexity" evidence="12">
    <location>
        <begin position="193"/>
        <end position="206"/>
    </location>
</feature>
<evidence type="ECO:0000256" key="11">
    <source>
        <dbReference type="ARBA" id="ARBA00023136"/>
    </source>
</evidence>
<dbReference type="PANTHER" id="PTHR22968">
    <property type="entry name" value="PROTEIN KINASE C, MU"/>
    <property type="match status" value="1"/>
</dbReference>
<dbReference type="EMBL" id="OB660746">
    <property type="protein sequence ID" value="CAD7226104.1"/>
    <property type="molecule type" value="Genomic_DNA"/>
</dbReference>
<feature type="region of interest" description="Disordered" evidence="12">
    <location>
        <begin position="574"/>
        <end position="608"/>
    </location>
</feature>
<dbReference type="Gene3D" id="3.30.60.20">
    <property type="match status" value="2"/>
</dbReference>
<feature type="compositionally biased region" description="Acidic residues" evidence="12">
    <location>
        <begin position="65"/>
        <end position="74"/>
    </location>
</feature>
<feature type="region of interest" description="Disordered" evidence="12">
    <location>
        <begin position="420"/>
        <end position="552"/>
    </location>
</feature>